<dbReference type="PANTHER" id="PTHR33048">
    <property type="entry name" value="PTH11-LIKE INTEGRAL MEMBRANE PROTEIN (AFU_ORTHOLOGUE AFUA_5G11245)"/>
    <property type="match status" value="1"/>
</dbReference>
<sequence>MSSTPTQPFVGHPDRVSPREHDVLALDAVFTFLSTISVIVRFITRRYSSEMKVWWDDWMILVAWCAALAFLVLGVVDRTIGGAGYHIDTYSREQLTTFFQLSLSVTVVYNISITFSKASVLFLYERIFSVYNRLRLWIRIMLCILPAYLLSASFGLIFTTNPVQAQWKYWIPHTTIDKLPFYIVTGVANLLLDIVILSLPQTIVWKLHQSLKTRISIATVFLLGGFVCISSIVRITALTTIKTNDLMFSFHNSTIWTLVEMNLSIICACLPVMPKTIKLCKQKYGQSTSKLNSSQARGENDYWRSADSRNKKSPSATAVSSFSSQGYRVLPGSNGIAEGAQLATLPPAHLKHNYEMTEV</sequence>
<protein>
    <recommendedName>
        <fullName evidence="8">Rhodopsin domain-containing protein</fullName>
    </recommendedName>
</protein>
<dbReference type="Proteomes" id="UP000509510">
    <property type="component" value="Chromosome II"/>
</dbReference>
<evidence type="ECO:0000313" key="9">
    <source>
        <dbReference type="EMBL" id="QKX55459.1"/>
    </source>
</evidence>
<reference evidence="10" key="1">
    <citation type="submission" date="2020-06" db="EMBL/GenBank/DDBJ databases">
        <title>A chromosome-scale genome assembly of Talaromyces rugulosus W13939.</title>
        <authorList>
            <person name="Wang B."/>
            <person name="Guo L."/>
            <person name="Ye K."/>
            <person name="Wang L."/>
        </authorList>
    </citation>
    <scope>NUCLEOTIDE SEQUENCE [LARGE SCALE GENOMIC DNA]</scope>
    <source>
        <strain evidence="10">W13939</strain>
    </source>
</reference>
<keyword evidence="2 7" id="KW-0812">Transmembrane</keyword>
<evidence type="ECO:0000256" key="3">
    <source>
        <dbReference type="ARBA" id="ARBA00022989"/>
    </source>
</evidence>
<feature type="transmembrane region" description="Helical" evidence="7">
    <location>
        <begin position="253"/>
        <end position="273"/>
    </location>
</feature>
<dbReference type="RefSeq" id="XP_035341638.1">
    <property type="nucleotide sequence ID" value="XM_035485745.1"/>
</dbReference>
<feature type="compositionally biased region" description="Basic and acidic residues" evidence="6">
    <location>
        <begin position="298"/>
        <end position="310"/>
    </location>
</feature>
<evidence type="ECO:0000313" key="10">
    <source>
        <dbReference type="Proteomes" id="UP000509510"/>
    </source>
</evidence>
<evidence type="ECO:0000256" key="5">
    <source>
        <dbReference type="ARBA" id="ARBA00038359"/>
    </source>
</evidence>
<evidence type="ECO:0000256" key="1">
    <source>
        <dbReference type="ARBA" id="ARBA00004141"/>
    </source>
</evidence>
<gene>
    <name evidence="9" type="ORF">TRUGW13939_02552</name>
</gene>
<dbReference type="AlphaFoldDB" id="A0A7H8QNN5"/>
<feature type="transmembrane region" description="Helical" evidence="7">
    <location>
        <begin position="136"/>
        <end position="159"/>
    </location>
</feature>
<feature type="transmembrane region" description="Helical" evidence="7">
    <location>
        <begin position="23"/>
        <end position="43"/>
    </location>
</feature>
<keyword evidence="4 7" id="KW-0472">Membrane</keyword>
<name>A0A7H8QNN5_TALRU</name>
<evidence type="ECO:0000256" key="6">
    <source>
        <dbReference type="SAM" id="MobiDB-lite"/>
    </source>
</evidence>
<feature type="region of interest" description="Disordered" evidence="6">
    <location>
        <begin position="290"/>
        <end position="319"/>
    </location>
</feature>
<dbReference type="KEGG" id="trg:TRUGW13939_02552"/>
<dbReference type="EMBL" id="CP055899">
    <property type="protein sequence ID" value="QKX55459.1"/>
    <property type="molecule type" value="Genomic_DNA"/>
</dbReference>
<accession>A0A7H8QNN5</accession>
<comment type="subcellular location">
    <subcellularLocation>
        <location evidence="1">Membrane</location>
        <topology evidence="1">Multi-pass membrane protein</topology>
    </subcellularLocation>
</comment>
<feature type="transmembrane region" description="Helical" evidence="7">
    <location>
        <begin position="98"/>
        <end position="124"/>
    </location>
</feature>
<feature type="transmembrane region" description="Helical" evidence="7">
    <location>
        <begin position="220"/>
        <end position="241"/>
    </location>
</feature>
<organism evidence="9 10">
    <name type="scientific">Talaromyces rugulosus</name>
    <name type="common">Penicillium rugulosum</name>
    <dbReference type="NCBI Taxonomy" id="121627"/>
    <lineage>
        <taxon>Eukaryota</taxon>
        <taxon>Fungi</taxon>
        <taxon>Dikarya</taxon>
        <taxon>Ascomycota</taxon>
        <taxon>Pezizomycotina</taxon>
        <taxon>Eurotiomycetes</taxon>
        <taxon>Eurotiomycetidae</taxon>
        <taxon>Eurotiales</taxon>
        <taxon>Trichocomaceae</taxon>
        <taxon>Talaromyces</taxon>
        <taxon>Talaromyces sect. Islandici</taxon>
    </lineage>
</organism>
<dbReference type="InterPro" id="IPR052337">
    <property type="entry name" value="SAT4-like"/>
</dbReference>
<feature type="domain" description="Rhodopsin" evidence="8">
    <location>
        <begin position="40"/>
        <end position="277"/>
    </location>
</feature>
<feature type="transmembrane region" description="Helical" evidence="7">
    <location>
        <begin position="55"/>
        <end position="76"/>
    </location>
</feature>
<evidence type="ECO:0000256" key="4">
    <source>
        <dbReference type="ARBA" id="ARBA00023136"/>
    </source>
</evidence>
<keyword evidence="10" id="KW-1185">Reference proteome</keyword>
<dbReference type="InterPro" id="IPR049326">
    <property type="entry name" value="Rhodopsin_dom_fungi"/>
</dbReference>
<evidence type="ECO:0000256" key="7">
    <source>
        <dbReference type="SAM" id="Phobius"/>
    </source>
</evidence>
<dbReference type="PANTHER" id="PTHR33048:SF47">
    <property type="entry name" value="INTEGRAL MEMBRANE PROTEIN-RELATED"/>
    <property type="match status" value="1"/>
</dbReference>
<dbReference type="GO" id="GO:0016020">
    <property type="term" value="C:membrane"/>
    <property type="evidence" value="ECO:0007669"/>
    <property type="project" value="UniProtKB-SubCell"/>
</dbReference>
<keyword evidence="3 7" id="KW-1133">Transmembrane helix</keyword>
<dbReference type="OrthoDB" id="4216238at2759"/>
<dbReference type="GeneID" id="55990060"/>
<dbReference type="Pfam" id="PF20684">
    <property type="entry name" value="Fung_rhodopsin"/>
    <property type="match status" value="1"/>
</dbReference>
<evidence type="ECO:0000259" key="8">
    <source>
        <dbReference type="Pfam" id="PF20684"/>
    </source>
</evidence>
<feature type="transmembrane region" description="Helical" evidence="7">
    <location>
        <begin position="179"/>
        <end position="199"/>
    </location>
</feature>
<evidence type="ECO:0000256" key="2">
    <source>
        <dbReference type="ARBA" id="ARBA00022692"/>
    </source>
</evidence>
<proteinExistence type="inferred from homology"/>
<comment type="similarity">
    <text evidence="5">Belongs to the SAT4 family.</text>
</comment>